<dbReference type="GO" id="GO:0046061">
    <property type="term" value="P:dATP catabolic process"/>
    <property type="evidence" value="ECO:0007669"/>
    <property type="project" value="TreeGrafter"/>
</dbReference>
<name>A0A0F9IC84_9ZZZZ</name>
<comment type="caution">
    <text evidence="2">The sequence shown here is derived from an EMBL/GenBank/DDBJ whole genome shotgun (WGS) entry which is preliminary data.</text>
</comment>
<dbReference type="GO" id="GO:0006203">
    <property type="term" value="P:dGTP catabolic process"/>
    <property type="evidence" value="ECO:0007669"/>
    <property type="project" value="TreeGrafter"/>
</dbReference>
<dbReference type="GO" id="GO:0046081">
    <property type="term" value="P:dUTP catabolic process"/>
    <property type="evidence" value="ECO:0007669"/>
    <property type="project" value="TreeGrafter"/>
</dbReference>
<dbReference type="InterPro" id="IPR011551">
    <property type="entry name" value="NTP_PyrPHydrolase_MazG"/>
</dbReference>
<dbReference type="AlphaFoldDB" id="A0A0F9IC84"/>
<evidence type="ECO:0000313" key="2">
    <source>
        <dbReference type="EMBL" id="KKL91425.1"/>
    </source>
</evidence>
<dbReference type="PANTHER" id="PTHR30522">
    <property type="entry name" value="NUCLEOSIDE TRIPHOSPHATE PYROPHOSPHOHYDROLASE"/>
    <property type="match status" value="1"/>
</dbReference>
<dbReference type="GO" id="GO:0046047">
    <property type="term" value="P:TTP catabolic process"/>
    <property type="evidence" value="ECO:0007669"/>
    <property type="project" value="TreeGrafter"/>
</dbReference>
<reference evidence="2" key="1">
    <citation type="journal article" date="2015" name="Nature">
        <title>Complex archaea that bridge the gap between prokaryotes and eukaryotes.</title>
        <authorList>
            <person name="Spang A."/>
            <person name="Saw J.H."/>
            <person name="Jorgensen S.L."/>
            <person name="Zaremba-Niedzwiedzka K."/>
            <person name="Martijn J."/>
            <person name="Lind A.E."/>
            <person name="van Eijk R."/>
            <person name="Schleper C."/>
            <person name="Guy L."/>
            <person name="Ettema T.J."/>
        </authorList>
    </citation>
    <scope>NUCLEOTIDE SEQUENCE</scope>
</reference>
<dbReference type="Pfam" id="PF03819">
    <property type="entry name" value="MazG"/>
    <property type="match status" value="1"/>
</dbReference>
<dbReference type="GO" id="GO:0046052">
    <property type="term" value="P:UTP catabolic process"/>
    <property type="evidence" value="ECO:0007669"/>
    <property type="project" value="TreeGrafter"/>
</dbReference>
<dbReference type="GO" id="GO:0046076">
    <property type="term" value="P:dTTP catabolic process"/>
    <property type="evidence" value="ECO:0007669"/>
    <property type="project" value="TreeGrafter"/>
</dbReference>
<proteinExistence type="predicted"/>
<organism evidence="2">
    <name type="scientific">marine sediment metagenome</name>
    <dbReference type="NCBI Taxonomy" id="412755"/>
    <lineage>
        <taxon>unclassified sequences</taxon>
        <taxon>metagenomes</taxon>
        <taxon>ecological metagenomes</taxon>
    </lineage>
</organism>
<dbReference type="PANTHER" id="PTHR30522:SF0">
    <property type="entry name" value="NUCLEOSIDE TRIPHOSPHATE PYROPHOSPHOHYDROLASE"/>
    <property type="match status" value="1"/>
</dbReference>
<accession>A0A0F9IC84</accession>
<feature type="domain" description="NTP pyrophosphohydrolase MazG-like" evidence="1">
    <location>
        <begin position="33"/>
        <end position="66"/>
    </location>
</feature>
<dbReference type="GO" id="GO:0047429">
    <property type="term" value="F:nucleoside triphosphate diphosphatase activity"/>
    <property type="evidence" value="ECO:0007669"/>
    <property type="project" value="TreeGrafter"/>
</dbReference>
<dbReference type="Gene3D" id="1.10.287.1080">
    <property type="entry name" value="MazG-like"/>
    <property type="match status" value="1"/>
</dbReference>
<gene>
    <name evidence="2" type="ORF">LCGC14_1894790</name>
</gene>
<feature type="non-terminal residue" evidence="2">
    <location>
        <position position="71"/>
    </location>
</feature>
<evidence type="ECO:0000259" key="1">
    <source>
        <dbReference type="Pfam" id="PF03819"/>
    </source>
</evidence>
<sequence length="71" mass="8007">MKPTKRAMRTFNGLRRVIATLRGPDGCPWDRVQTHRSLRPFLLEEASETLEALDSADPAGLCEELGARELR</sequence>
<dbReference type="SUPFAM" id="SSF101386">
    <property type="entry name" value="all-alpha NTP pyrophosphatases"/>
    <property type="match status" value="1"/>
</dbReference>
<protein>
    <recommendedName>
        <fullName evidence="1">NTP pyrophosphohydrolase MazG-like domain-containing protein</fullName>
    </recommendedName>
</protein>
<dbReference type="EMBL" id="LAZR01019733">
    <property type="protein sequence ID" value="KKL91425.1"/>
    <property type="molecule type" value="Genomic_DNA"/>
</dbReference>
<dbReference type="InterPro" id="IPR004518">
    <property type="entry name" value="MazG-like_dom"/>
</dbReference>